<feature type="transmembrane region" description="Helical" evidence="8">
    <location>
        <begin position="492"/>
        <end position="511"/>
    </location>
</feature>
<name>A0A250K196_9BACT</name>
<feature type="transmembrane region" description="Helical" evidence="8">
    <location>
        <begin position="380"/>
        <end position="397"/>
    </location>
</feature>
<feature type="transmembrane region" description="Helical" evidence="8">
    <location>
        <begin position="617"/>
        <end position="635"/>
    </location>
</feature>
<evidence type="ECO:0000313" key="11">
    <source>
        <dbReference type="Proteomes" id="UP000217343"/>
    </source>
</evidence>
<dbReference type="OrthoDB" id="9775035at2"/>
<feature type="transmembrane region" description="Helical" evidence="8">
    <location>
        <begin position="403"/>
        <end position="422"/>
    </location>
</feature>
<feature type="transmembrane region" description="Helical" evidence="8">
    <location>
        <begin position="154"/>
        <end position="171"/>
    </location>
</feature>
<feature type="transmembrane region" description="Helical" evidence="8">
    <location>
        <begin position="36"/>
        <end position="56"/>
    </location>
</feature>
<dbReference type="PANTHER" id="PTHR33908:SF3">
    <property type="entry name" value="UNDECAPRENYL PHOSPHATE-ALPHA-4-AMINO-4-DEOXY-L-ARABINOSE ARABINOSYL TRANSFERASE"/>
    <property type="match status" value="1"/>
</dbReference>
<dbReference type="GO" id="GO:0005886">
    <property type="term" value="C:plasma membrane"/>
    <property type="evidence" value="ECO:0007669"/>
    <property type="project" value="UniProtKB-SubCell"/>
</dbReference>
<feature type="transmembrane region" description="Helical" evidence="8">
    <location>
        <begin position="129"/>
        <end position="147"/>
    </location>
</feature>
<keyword evidence="7 8" id="KW-0472">Membrane</keyword>
<feature type="transmembrane region" description="Helical" evidence="8">
    <location>
        <begin position="283"/>
        <end position="301"/>
    </location>
</feature>
<keyword evidence="3 10" id="KW-0328">Glycosyltransferase</keyword>
<evidence type="ECO:0000256" key="3">
    <source>
        <dbReference type="ARBA" id="ARBA00022676"/>
    </source>
</evidence>
<accession>A0A250K196</accession>
<feature type="transmembrane region" description="Helical" evidence="8">
    <location>
        <begin position="576"/>
        <end position="597"/>
    </location>
</feature>
<evidence type="ECO:0000256" key="7">
    <source>
        <dbReference type="ARBA" id="ARBA00023136"/>
    </source>
</evidence>
<feature type="transmembrane region" description="Helical" evidence="8">
    <location>
        <begin position="547"/>
        <end position="564"/>
    </location>
</feature>
<protein>
    <submittedName>
        <fullName evidence="10">Dolichyl-phosphate-mannose--protein mannosyltransferase</fullName>
    </submittedName>
</protein>
<keyword evidence="5 8" id="KW-0812">Transmembrane</keyword>
<gene>
    <name evidence="10" type="ORF">MYMAC_005382</name>
</gene>
<dbReference type="GO" id="GO:0009103">
    <property type="term" value="P:lipopolysaccharide biosynthetic process"/>
    <property type="evidence" value="ECO:0007669"/>
    <property type="project" value="UniProtKB-ARBA"/>
</dbReference>
<evidence type="ECO:0000313" key="10">
    <source>
        <dbReference type="EMBL" id="ATB49728.1"/>
    </source>
</evidence>
<evidence type="ECO:0000256" key="1">
    <source>
        <dbReference type="ARBA" id="ARBA00004651"/>
    </source>
</evidence>
<dbReference type="EMBL" id="CP022203">
    <property type="protein sequence ID" value="ATB49728.1"/>
    <property type="molecule type" value="Genomic_DNA"/>
</dbReference>
<feature type="transmembrane region" description="Helical" evidence="8">
    <location>
        <begin position="523"/>
        <end position="541"/>
    </location>
</feature>
<keyword evidence="11" id="KW-1185">Reference proteome</keyword>
<dbReference type="InterPro" id="IPR038731">
    <property type="entry name" value="RgtA/B/C-like"/>
</dbReference>
<comment type="subcellular location">
    <subcellularLocation>
        <location evidence="1">Cell membrane</location>
        <topology evidence="1">Multi-pass membrane protein</topology>
    </subcellularLocation>
</comment>
<feature type="transmembrane region" description="Helical" evidence="8">
    <location>
        <begin position="434"/>
        <end position="452"/>
    </location>
</feature>
<keyword evidence="2" id="KW-1003">Cell membrane</keyword>
<keyword evidence="4 10" id="KW-0808">Transferase</keyword>
<organism evidence="10 11">
    <name type="scientific">Corallococcus macrosporus DSM 14697</name>
    <dbReference type="NCBI Taxonomy" id="1189310"/>
    <lineage>
        <taxon>Bacteria</taxon>
        <taxon>Pseudomonadati</taxon>
        <taxon>Myxococcota</taxon>
        <taxon>Myxococcia</taxon>
        <taxon>Myxococcales</taxon>
        <taxon>Cystobacterineae</taxon>
        <taxon>Myxococcaceae</taxon>
        <taxon>Corallococcus</taxon>
    </lineage>
</organism>
<evidence type="ECO:0000256" key="2">
    <source>
        <dbReference type="ARBA" id="ARBA00022475"/>
    </source>
</evidence>
<dbReference type="GO" id="GO:0010041">
    <property type="term" value="P:response to iron(III) ion"/>
    <property type="evidence" value="ECO:0007669"/>
    <property type="project" value="TreeGrafter"/>
</dbReference>
<dbReference type="RefSeq" id="WP_095960184.1">
    <property type="nucleotide sequence ID" value="NZ_CP022203.1"/>
</dbReference>
<evidence type="ECO:0000256" key="4">
    <source>
        <dbReference type="ARBA" id="ARBA00022679"/>
    </source>
</evidence>
<feature type="domain" description="Glycosyltransferase RgtA/B/C/D-like" evidence="9">
    <location>
        <begin position="94"/>
        <end position="241"/>
    </location>
</feature>
<dbReference type="InterPro" id="IPR050297">
    <property type="entry name" value="LipidA_mod_glycosyltrf_83"/>
</dbReference>
<sequence length="767" mass="85223">MESEVEQQREQTFSEAILGKDFFQAKWAKRWLELSLSLRVVTATAGFAALLFLPYLGAVGLWDCWETHYGEVARMMIVRQDYVYPFWEGSWFFSKPPLTMWMQALGMNAVGAVNPVGRLGLYTEWGMRMPFALLSITAVALLSLAVARVVSRRAGLATGFVLATMPLYFLLTRQTVTDTPFVTTFICAMSCALIGQLDPTTRHRAAWWYGFYFFAGLSSLAKGILGVGLPAVILVLYAALSVIPWDSASLDAHLKWLTQSRFRKDVREGRQPMPVLWGQMYKMHLGTGVLVFFAVAGPWYLTLSLFGSVDDEGKLFWYRFFVHDHLNRLTAGVHTTTPGGTFIYFIEQGGFAIFPWVALLPGAFAVVARLKLRSEKAADHLAIIAVLWVAFSFWLLSSSATKFHHYVFPVLPGVAVLLALFIDKLWEEGISTHAVSLIFGLMLFILVGKNIAENPKIFTDLFVYNYDRPYPQDLVTKPIAFFTSRPLWTGDLVTLVLLAVGVYLSFDAFSARGRARTTPSARAVALLLLLGGVATLGAVSAQSQVSAKALVGVAVLAVAGYLAWESLRPGAEGRASLQSLAGVLAVVGIAFAVRGFRQPAVEDSLLKALSEPVNIKKTLGFTFAVAGGMAVVAALMRARAMLFGTFWVLAAGMALWFNWSHWVDLSHHWTQRDLFWRYYAQRQPGEPIIAYMMNWRGETLYSQNTVEQYRASDANARLRALAQRPGREWALVEHNRLNLLRTAVGSGKVVTPVDRDINNKFVLVTID</sequence>
<evidence type="ECO:0000256" key="5">
    <source>
        <dbReference type="ARBA" id="ARBA00022692"/>
    </source>
</evidence>
<dbReference type="Pfam" id="PF13231">
    <property type="entry name" value="PMT_2"/>
    <property type="match status" value="1"/>
</dbReference>
<dbReference type="Proteomes" id="UP000217343">
    <property type="component" value="Chromosome"/>
</dbReference>
<evidence type="ECO:0000259" key="9">
    <source>
        <dbReference type="Pfam" id="PF13231"/>
    </source>
</evidence>
<keyword evidence="6 8" id="KW-1133">Transmembrane helix</keyword>
<feature type="transmembrane region" description="Helical" evidence="8">
    <location>
        <begin position="642"/>
        <end position="659"/>
    </location>
</feature>
<proteinExistence type="predicted"/>
<dbReference type="PANTHER" id="PTHR33908">
    <property type="entry name" value="MANNOSYLTRANSFERASE YKCB-RELATED"/>
    <property type="match status" value="1"/>
</dbReference>
<feature type="transmembrane region" description="Helical" evidence="8">
    <location>
        <begin position="342"/>
        <end position="368"/>
    </location>
</feature>
<dbReference type="AlphaFoldDB" id="A0A250K196"/>
<evidence type="ECO:0000256" key="8">
    <source>
        <dbReference type="SAM" id="Phobius"/>
    </source>
</evidence>
<dbReference type="GO" id="GO:0016763">
    <property type="term" value="F:pentosyltransferase activity"/>
    <property type="evidence" value="ECO:0007669"/>
    <property type="project" value="TreeGrafter"/>
</dbReference>
<feature type="transmembrane region" description="Helical" evidence="8">
    <location>
        <begin position="231"/>
        <end position="254"/>
    </location>
</feature>
<dbReference type="KEGG" id="mmas:MYMAC_005382"/>
<evidence type="ECO:0000256" key="6">
    <source>
        <dbReference type="ARBA" id="ARBA00022989"/>
    </source>
</evidence>
<reference evidence="10 11" key="1">
    <citation type="submission" date="2017-06" db="EMBL/GenBank/DDBJ databases">
        <title>Sequencing and comparative analysis of myxobacterial genomes.</title>
        <authorList>
            <person name="Rupp O."/>
            <person name="Goesmann A."/>
            <person name="Sogaard-Andersen L."/>
        </authorList>
    </citation>
    <scope>NUCLEOTIDE SEQUENCE [LARGE SCALE GENOMIC DNA]</scope>
    <source>
        <strain evidence="10 11">DSM 14697</strain>
    </source>
</reference>